<dbReference type="GO" id="GO:0005743">
    <property type="term" value="C:mitochondrial inner membrane"/>
    <property type="evidence" value="ECO:0007669"/>
    <property type="project" value="UniProtKB-SubCell"/>
</dbReference>
<reference evidence="15 16" key="1">
    <citation type="submission" date="2024-01" db="EMBL/GenBank/DDBJ databases">
        <title>The genomes of 5 underutilized Papilionoideae crops provide insights into root nodulation and disease resistanc.</title>
        <authorList>
            <person name="Yuan L."/>
        </authorList>
    </citation>
    <scope>NUCLEOTIDE SEQUENCE [LARGE SCALE GENOMIC DNA]</scope>
    <source>
        <strain evidence="15">ZHUSHIDOU_FW_LH</strain>
        <tissue evidence="15">Leaf</tissue>
    </source>
</reference>
<keyword evidence="16" id="KW-1185">Reference proteome</keyword>
<feature type="signal peptide" evidence="13">
    <location>
        <begin position="1"/>
        <end position="24"/>
    </location>
</feature>
<organism evidence="15 16">
    <name type="scientific">Crotalaria pallida</name>
    <name type="common">Smooth rattlebox</name>
    <name type="synonym">Crotalaria striata</name>
    <dbReference type="NCBI Taxonomy" id="3830"/>
    <lineage>
        <taxon>Eukaryota</taxon>
        <taxon>Viridiplantae</taxon>
        <taxon>Streptophyta</taxon>
        <taxon>Embryophyta</taxon>
        <taxon>Tracheophyta</taxon>
        <taxon>Spermatophyta</taxon>
        <taxon>Magnoliopsida</taxon>
        <taxon>eudicotyledons</taxon>
        <taxon>Gunneridae</taxon>
        <taxon>Pentapetalae</taxon>
        <taxon>rosids</taxon>
        <taxon>fabids</taxon>
        <taxon>Fabales</taxon>
        <taxon>Fabaceae</taxon>
        <taxon>Papilionoideae</taxon>
        <taxon>50 kb inversion clade</taxon>
        <taxon>genistoids sensu lato</taxon>
        <taxon>core genistoids</taxon>
        <taxon>Crotalarieae</taxon>
        <taxon>Crotalaria</taxon>
    </lineage>
</organism>
<evidence type="ECO:0000256" key="6">
    <source>
        <dbReference type="ARBA" id="ARBA00022982"/>
    </source>
</evidence>
<dbReference type="GO" id="GO:0006122">
    <property type="term" value="P:mitochondrial electron transport, ubiquinol to cytochrome c"/>
    <property type="evidence" value="ECO:0007669"/>
    <property type="project" value="InterPro"/>
</dbReference>
<evidence type="ECO:0000256" key="2">
    <source>
        <dbReference type="ARBA" id="ARBA00006498"/>
    </source>
</evidence>
<dbReference type="Pfam" id="PF02320">
    <property type="entry name" value="UCR_hinge"/>
    <property type="match status" value="1"/>
</dbReference>
<evidence type="ECO:0000256" key="4">
    <source>
        <dbReference type="ARBA" id="ARBA00022660"/>
    </source>
</evidence>
<accession>A0AAN9HVJ5</accession>
<dbReference type="Proteomes" id="UP001372338">
    <property type="component" value="Unassembled WGS sequence"/>
</dbReference>
<dbReference type="SUPFAM" id="SSF81531">
    <property type="entry name" value="Non-heme 11 kDa protein of cytochrome bc1 complex (Ubiquinol-cytochrome c reductase)"/>
    <property type="match status" value="1"/>
</dbReference>
<dbReference type="PANTHER" id="PTHR15336">
    <property type="entry name" value="UBIQUINOL-CYTOCHROME C REDUCTASE COMPLEX 7.8 KDA PROTEIN"/>
    <property type="match status" value="1"/>
</dbReference>
<keyword evidence="13" id="KW-0732">Signal</keyword>
<comment type="similarity">
    <text evidence="2">Belongs to the UQCRH/QCR6 family.</text>
</comment>
<dbReference type="FunFam" id="1.10.287.20:FF:000001">
    <property type="entry name" value="Cytochrome b-c1 complex subunit 6"/>
    <property type="match status" value="1"/>
</dbReference>
<sequence length="129" mass="14321">MTSKFGWLMVCCLGCHVTTGGCDGLVDPTGAGQFSPTPTPPSLFSNHHHHHHLTHPSHPAMADEEPIDQKKYLEESCKPKCVKPLLDYEACVKRIQGDESGSKHCTGQYFDYWSCVDKCVAPRLLPKLK</sequence>
<dbReference type="PANTHER" id="PTHR15336:SF0">
    <property type="entry name" value="CYTOCHROME B-C1 COMPLEX SUBUNIT 6, MITOCHONDRIAL"/>
    <property type="match status" value="1"/>
</dbReference>
<evidence type="ECO:0000259" key="14">
    <source>
        <dbReference type="Pfam" id="PF02320"/>
    </source>
</evidence>
<protein>
    <recommendedName>
        <fullName evidence="11">Complex III subunit VI</fullName>
    </recommendedName>
    <alternativeName>
        <fullName evidence="10">Mitochondrial hinge protein</fullName>
    </alternativeName>
</protein>
<evidence type="ECO:0000313" key="15">
    <source>
        <dbReference type="EMBL" id="KAK7246798.1"/>
    </source>
</evidence>
<keyword evidence="6" id="KW-0249">Electron transport</keyword>
<name>A0AAN9HVJ5_CROPI</name>
<dbReference type="Gene3D" id="1.10.287.20">
    <property type="entry name" value="Ubiquinol-cytochrome C reductase hinge domain"/>
    <property type="match status" value="1"/>
</dbReference>
<keyword evidence="5" id="KW-0999">Mitochondrion inner membrane</keyword>
<proteinExistence type="inferred from homology"/>
<comment type="subcellular location">
    <subcellularLocation>
        <location evidence="1">Mitochondrion inner membrane</location>
        <topology evidence="1">Peripheral membrane protein</topology>
        <orientation evidence="1">Intermembrane side</orientation>
    </subcellularLocation>
</comment>
<evidence type="ECO:0000256" key="7">
    <source>
        <dbReference type="ARBA" id="ARBA00023128"/>
    </source>
</evidence>
<keyword evidence="8" id="KW-0472">Membrane</keyword>
<evidence type="ECO:0000256" key="12">
    <source>
        <dbReference type="SAM" id="MobiDB-lite"/>
    </source>
</evidence>
<dbReference type="AlphaFoldDB" id="A0AAN9HVJ5"/>
<dbReference type="InterPro" id="IPR036811">
    <property type="entry name" value="Ubol_cytC_Rdtase_hinge_dom_sf"/>
</dbReference>
<evidence type="ECO:0000256" key="8">
    <source>
        <dbReference type="ARBA" id="ARBA00023136"/>
    </source>
</evidence>
<gene>
    <name evidence="15" type="ORF">RIF29_41668</name>
</gene>
<comment type="caution">
    <text evidence="15">The sequence shown here is derived from an EMBL/GenBank/DDBJ whole genome shotgun (WGS) entry which is preliminary data.</text>
</comment>
<dbReference type="PROSITE" id="PS51257">
    <property type="entry name" value="PROKAR_LIPOPROTEIN"/>
    <property type="match status" value="1"/>
</dbReference>
<feature type="compositionally biased region" description="Basic residues" evidence="12">
    <location>
        <begin position="46"/>
        <end position="55"/>
    </location>
</feature>
<feature type="chain" id="PRO_5042935732" description="Complex III subunit VI" evidence="13">
    <location>
        <begin position="25"/>
        <end position="129"/>
    </location>
</feature>
<keyword evidence="4" id="KW-0679">Respiratory chain</keyword>
<evidence type="ECO:0000256" key="3">
    <source>
        <dbReference type="ARBA" id="ARBA00022448"/>
    </source>
</evidence>
<evidence type="ECO:0000256" key="10">
    <source>
        <dbReference type="ARBA" id="ARBA00044364"/>
    </source>
</evidence>
<evidence type="ECO:0000256" key="5">
    <source>
        <dbReference type="ARBA" id="ARBA00022792"/>
    </source>
</evidence>
<keyword evidence="7" id="KW-0496">Mitochondrion</keyword>
<keyword evidence="9" id="KW-1015">Disulfide bond</keyword>
<dbReference type="EMBL" id="JAYWIO010000008">
    <property type="protein sequence ID" value="KAK7246798.1"/>
    <property type="molecule type" value="Genomic_DNA"/>
</dbReference>
<dbReference type="InterPro" id="IPR003422">
    <property type="entry name" value="Cyt_b-c1_6"/>
</dbReference>
<evidence type="ECO:0000256" key="9">
    <source>
        <dbReference type="ARBA" id="ARBA00023157"/>
    </source>
</evidence>
<dbReference type="InterPro" id="IPR023184">
    <property type="entry name" value="Ubol_cytC_Rdtase_hinge_dom"/>
</dbReference>
<evidence type="ECO:0000256" key="13">
    <source>
        <dbReference type="SAM" id="SignalP"/>
    </source>
</evidence>
<feature type="region of interest" description="Disordered" evidence="12">
    <location>
        <begin position="36"/>
        <end position="63"/>
    </location>
</feature>
<evidence type="ECO:0000256" key="11">
    <source>
        <dbReference type="ARBA" id="ARBA00076110"/>
    </source>
</evidence>
<feature type="domain" description="Ubiquinol-cytochrome C reductase hinge" evidence="14">
    <location>
        <begin position="68"/>
        <end position="129"/>
    </location>
</feature>
<evidence type="ECO:0000256" key="1">
    <source>
        <dbReference type="ARBA" id="ARBA00004137"/>
    </source>
</evidence>
<evidence type="ECO:0000313" key="16">
    <source>
        <dbReference type="Proteomes" id="UP001372338"/>
    </source>
</evidence>
<keyword evidence="3" id="KW-0813">Transport</keyword>